<reference evidence="3" key="1">
    <citation type="submission" date="2014-11" db="EMBL/GenBank/DDBJ databases">
        <authorList>
            <person name="Otto D Thomas"/>
            <person name="Naeem Raeece"/>
        </authorList>
    </citation>
    <scope>NUCLEOTIDE SEQUENCE</scope>
</reference>
<evidence type="ECO:0000256" key="2">
    <source>
        <dbReference type="SAM" id="SignalP"/>
    </source>
</evidence>
<feature type="chain" id="PRO_5005190013" evidence="2">
    <location>
        <begin position="21"/>
        <end position="230"/>
    </location>
</feature>
<feature type="compositionally biased region" description="Polar residues" evidence="1">
    <location>
        <begin position="90"/>
        <end position="103"/>
    </location>
</feature>
<organism evidence="3">
    <name type="scientific">Chromera velia CCMP2878</name>
    <dbReference type="NCBI Taxonomy" id="1169474"/>
    <lineage>
        <taxon>Eukaryota</taxon>
        <taxon>Sar</taxon>
        <taxon>Alveolata</taxon>
        <taxon>Colpodellida</taxon>
        <taxon>Chromeraceae</taxon>
        <taxon>Chromera</taxon>
    </lineage>
</organism>
<gene>
    <name evidence="3" type="ORF">Cvel_21915</name>
</gene>
<evidence type="ECO:0000313" key="3">
    <source>
        <dbReference type="EMBL" id="CEM29227.1"/>
    </source>
</evidence>
<protein>
    <submittedName>
        <fullName evidence="3">Uncharacterized protein</fullName>
    </submittedName>
</protein>
<feature type="region of interest" description="Disordered" evidence="1">
    <location>
        <begin position="80"/>
        <end position="147"/>
    </location>
</feature>
<feature type="compositionally biased region" description="Polar residues" evidence="1">
    <location>
        <begin position="121"/>
        <end position="132"/>
    </location>
</feature>
<proteinExistence type="predicted"/>
<evidence type="ECO:0000256" key="1">
    <source>
        <dbReference type="SAM" id="MobiDB-lite"/>
    </source>
</evidence>
<feature type="signal peptide" evidence="2">
    <location>
        <begin position="1"/>
        <end position="20"/>
    </location>
</feature>
<accession>A0A0G4GHM0</accession>
<sequence length="230" mass="24500">MPSLVRVGGLLFSLPLVSEAIVRGGAVRPTGKWDSTTFGSLESDAALLSLGASPPEAEGGVVWGDEGEGFAFLAGDSVGGEDEELFNESDGASSPSVDVSSETDTVEGMEERETAPEAASTDGSTSPVSSPVEQAKESQTKLQEKQFEENPLLMGVLSSAELESGPFLPPEVWGDLFTFLSKQWTALAAWLGALGNSVDRMITDFYQRYDRRLASMDVPSYLLDLDESTF</sequence>
<dbReference type="VEuPathDB" id="CryptoDB:Cvel_21915"/>
<feature type="compositionally biased region" description="Basic and acidic residues" evidence="1">
    <location>
        <begin position="134"/>
        <end position="147"/>
    </location>
</feature>
<dbReference type="AlphaFoldDB" id="A0A0G4GHM0"/>
<name>A0A0G4GHM0_9ALVE</name>
<keyword evidence="2" id="KW-0732">Signal</keyword>
<dbReference type="EMBL" id="CDMZ01001216">
    <property type="protein sequence ID" value="CEM29227.1"/>
    <property type="molecule type" value="Genomic_DNA"/>
</dbReference>